<dbReference type="GO" id="GO:0003677">
    <property type="term" value="F:DNA binding"/>
    <property type="evidence" value="ECO:0007669"/>
    <property type="project" value="UniProtKB-KW"/>
</dbReference>
<dbReference type="Gene3D" id="1.10.10.10">
    <property type="entry name" value="Winged helix-like DNA-binding domain superfamily/Winged helix DNA-binding domain"/>
    <property type="match status" value="1"/>
</dbReference>
<dbReference type="InterPro" id="IPR011991">
    <property type="entry name" value="ArsR-like_HTH"/>
</dbReference>
<organism evidence="5 6">
    <name type="scientific">Leptospira tipperaryensis</name>
    <dbReference type="NCBI Taxonomy" id="2564040"/>
    <lineage>
        <taxon>Bacteria</taxon>
        <taxon>Pseudomonadati</taxon>
        <taxon>Spirochaetota</taxon>
        <taxon>Spirochaetia</taxon>
        <taxon>Leptospirales</taxon>
        <taxon>Leptospiraceae</taxon>
        <taxon>Leptospira</taxon>
    </lineage>
</organism>
<accession>A0A1D7UV22</accession>
<keyword evidence="6" id="KW-1185">Reference proteome</keyword>
<dbReference type="InterPro" id="IPR051081">
    <property type="entry name" value="HTH_MetalResp_TranReg"/>
</dbReference>
<evidence type="ECO:0000313" key="6">
    <source>
        <dbReference type="Proteomes" id="UP000094197"/>
    </source>
</evidence>
<name>A0A1D7UV22_9LEPT</name>
<reference evidence="5 6" key="1">
    <citation type="submission" date="2016-04" db="EMBL/GenBank/DDBJ databases">
        <title>Complete genome seqeunce of Leptospira alstonii serovar Room22.</title>
        <authorList>
            <person name="Nally J.E."/>
            <person name="Bayles D.O."/>
            <person name="Hurley D."/>
            <person name="Fanning S."/>
            <person name="McMahon B.J."/>
            <person name="Arent Z."/>
        </authorList>
    </citation>
    <scope>NUCLEOTIDE SEQUENCE [LARGE SCALE GENOMIC DNA]</scope>
    <source>
        <strain evidence="5 6">GWTS #1</strain>
    </source>
</reference>
<keyword evidence="3" id="KW-0804">Transcription</keyword>
<keyword evidence="2" id="KW-0238">DNA-binding</keyword>
<evidence type="ECO:0000256" key="3">
    <source>
        <dbReference type="ARBA" id="ARBA00023163"/>
    </source>
</evidence>
<feature type="domain" description="HTH arsR-type" evidence="4">
    <location>
        <begin position="8"/>
        <end position="103"/>
    </location>
</feature>
<proteinExistence type="predicted"/>
<dbReference type="PANTHER" id="PTHR33154">
    <property type="entry name" value="TRANSCRIPTIONAL REGULATOR, ARSR FAMILY"/>
    <property type="match status" value="1"/>
</dbReference>
<dbReference type="Proteomes" id="UP000094197">
    <property type="component" value="Chromosome 1"/>
</dbReference>
<keyword evidence="1" id="KW-0805">Transcription regulation</keyword>
<dbReference type="InterPro" id="IPR036388">
    <property type="entry name" value="WH-like_DNA-bd_sf"/>
</dbReference>
<dbReference type="PRINTS" id="PR00778">
    <property type="entry name" value="HTHARSR"/>
</dbReference>
<dbReference type="OrthoDB" id="9798835at2"/>
<dbReference type="SUPFAM" id="SSF46785">
    <property type="entry name" value="Winged helix' DNA-binding domain"/>
    <property type="match status" value="1"/>
</dbReference>
<dbReference type="CDD" id="cd00090">
    <property type="entry name" value="HTH_ARSR"/>
    <property type="match status" value="1"/>
</dbReference>
<protein>
    <submittedName>
        <fullName evidence="5">Transcriptional regulator</fullName>
    </submittedName>
</protein>
<dbReference type="EMBL" id="CP015217">
    <property type="protein sequence ID" value="AOP33373.1"/>
    <property type="molecule type" value="Genomic_DNA"/>
</dbReference>
<dbReference type="InterPro" id="IPR001845">
    <property type="entry name" value="HTH_ArsR_DNA-bd_dom"/>
</dbReference>
<evidence type="ECO:0000256" key="1">
    <source>
        <dbReference type="ARBA" id="ARBA00023015"/>
    </source>
</evidence>
<dbReference type="RefSeq" id="WP_069606611.1">
    <property type="nucleotide sequence ID" value="NZ_CP015217.1"/>
</dbReference>
<dbReference type="GO" id="GO:0003700">
    <property type="term" value="F:DNA-binding transcription factor activity"/>
    <property type="evidence" value="ECO:0007669"/>
    <property type="project" value="InterPro"/>
</dbReference>
<dbReference type="AlphaFoldDB" id="A0A1D7UV22"/>
<sequence length="114" mass="12866">MVVNKKVKFTKDTILLAEFAKAFAHPARLSILQTIAEKNECICGEIVEVLPLAQATVSQHLKELKEIGLIKGEVEGNKSCYCINWSRVKKFQEELNSFFESLNQSKESQSENCC</sequence>
<dbReference type="SMART" id="SM00418">
    <property type="entry name" value="HTH_ARSR"/>
    <property type="match status" value="1"/>
</dbReference>
<dbReference type="PANTHER" id="PTHR33154:SF15">
    <property type="entry name" value="REGULATORY PROTEIN ARSR"/>
    <property type="match status" value="1"/>
</dbReference>
<dbReference type="PROSITE" id="PS50987">
    <property type="entry name" value="HTH_ARSR_2"/>
    <property type="match status" value="1"/>
</dbReference>
<dbReference type="KEGG" id="laj:A0128_05650"/>
<dbReference type="Pfam" id="PF12840">
    <property type="entry name" value="HTH_20"/>
    <property type="match status" value="1"/>
</dbReference>
<dbReference type="InterPro" id="IPR036390">
    <property type="entry name" value="WH_DNA-bd_sf"/>
</dbReference>
<gene>
    <name evidence="5" type="ORF">A0128_05650</name>
</gene>
<dbReference type="NCBIfam" id="NF033788">
    <property type="entry name" value="HTH_metalloreg"/>
    <property type="match status" value="1"/>
</dbReference>
<evidence type="ECO:0000313" key="5">
    <source>
        <dbReference type="EMBL" id="AOP33373.1"/>
    </source>
</evidence>
<evidence type="ECO:0000259" key="4">
    <source>
        <dbReference type="PROSITE" id="PS50987"/>
    </source>
</evidence>
<evidence type="ECO:0000256" key="2">
    <source>
        <dbReference type="ARBA" id="ARBA00023125"/>
    </source>
</evidence>